<feature type="chain" id="PRO_5003841929" description="SET domain-containing protein" evidence="2">
    <location>
        <begin position="22"/>
        <end position="486"/>
    </location>
</feature>
<reference evidence="4 5" key="1">
    <citation type="journal article" date="2012" name="Genome Biol.">
        <title>Genome and low-iron response of an oceanic diatom adapted to chronic iron limitation.</title>
        <authorList>
            <person name="Lommer M."/>
            <person name="Specht M."/>
            <person name="Roy A.S."/>
            <person name="Kraemer L."/>
            <person name="Andreson R."/>
            <person name="Gutowska M.A."/>
            <person name="Wolf J."/>
            <person name="Bergner S.V."/>
            <person name="Schilhabel M.B."/>
            <person name="Klostermeier U.C."/>
            <person name="Beiko R.G."/>
            <person name="Rosenstiel P."/>
            <person name="Hippler M."/>
            <person name="Laroche J."/>
        </authorList>
    </citation>
    <scope>NUCLEOTIDE SEQUENCE [LARGE SCALE GENOMIC DNA]</scope>
    <source>
        <strain evidence="4 5">CCMP1005</strain>
    </source>
</reference>
<feature type="compositionally biased region" description="Polar residues" evidence="1">
    <location>
        <begin position="376"/>
        <end position="392"/>
    </location>
</feature>
<dbReference type="Pfam" id="PF00856">
    <property type="entry name" value="SET"/>
    <property type="match status" value="1"/>
</dbReference>
<dbReference type="Gene3D" id="2.170.270.10">
    <property type="entry name" value="SET domain"/>
    <property type="match status" value="1"/>
</dbReference>
<feature type="signal peptide" evidence="2">
    <location>
        <begin position="1"/>
        <end position="21"/>
    </location>
</feature>
<feature type="compositionally biased region" description="Acidic residues" evidence="1">
    <location>
        <begin position="422"/>
        <end position="445"/>
    </location>
</feature>
<dbReference type="OrthoDB" id="438641at2759"/>
<evidence type="ECO:0000313" key="4">
    <source>
        <dbReference type="EMBL" id="EJK74007.1"/>
    </source>
</evidence>
<protein>
    <recommendedName>
        <fullName evidence="3">SET domain-containing protein</fullName>
    </recommendedName>
</protein>
<dbReference type="GO" id="GO:0005634">
    <property type="term" value="C:nucleus"/>
    <property type="evidence" value="ECO:0007669"/>
    <property type="project" value="TreeGrafter"/>
</dbReference>
<dbReference type="Proteomes" id="UP000266841">
    <property type="component" value="Unassembled WGS sequence"/>
</dbReference>
<feature type="region of interest" description="Disordered" evidence="1">
    <location>
        <begin position="372"/>
        <end position="455"/>
    </location>
</feature>
<dbReference type="PANTHER" id="PTHR13271">
    <property type="entry name" value="UNCHARACTERIZED PUTATIVE METHYLTRANSFERASE"/>
    <property type="match status" value="1"/>
</dbReference>
<proteinExistence type="predicted"/>
<keyword evidence="2" id="KW-0732">Signal</keyword>
<dbReference type="PANTHER" id="PTHR13271:SF34">
    <property type="entry name" value="N-LYSINE METHYLTRANSFERASE SETD6"/>
    <property type="match status" value="1"/>
</dbReference>
<dbReference type="PROSITE" id="PS50280">
    <property type="entry name" value="SET"/>
    <property type="match status" value="1"/>
</dbReference>
<accession>K0TNZ9</accession>
<dbReference type="CDD" id="cd10527">
    <property type="entry name" value="SET_LSMT"/>
    <property type="match status" value="1"/>
</dbReference>
<organism evidence="4 5">
    <name type="scientific">Thalassiosira oceanica</name>
    <name type="common">Marine diatom</name>
    <dbReference type="NCBI Taxonomy" id="159749"/>
    <lineage>
        <taxon>Eukaryota</taxon>
        <taxon>Sar</taxon>
        <taxon>Stramenopiles</taxon>
        <taxon>Ochrophyta</taxon>
        <taxon>Bacillariophyta</taxon>
        <taxon>Coscinodiscophyceae</taxon>
        <taxon>Thalassiosirophycidae</taxon>
        <taxon>Thalassiosirales</taxon>
        <taxon>Thalassiosiraceae</taxon>
        <taxon>Thalassiosira</taxon>
    </lineage>
</organism>
<dbReference type="SUPFAM" id="SSF82199">
    <property type="entry name" value="SET domain"/>
    <property type="match status" value="1"/>
</dbReference>
<dbReference type="EMBL" id="AGNL01004029">
    <property type="protein sequence ID" value="EJK74007.1"/>
    <property type="molecule type" value="Genomic_DNA"/>
</dbReference>
<dbReference type="AlphaFoldDB" id="K0TNZ9"/>
<dbReference type="InterPro" id="IPR001214">
    <property type="entry name" value="SET_dom"/>
</dbReference>
<evidence type="ECO:0000259" key="3">
    <source>
        <dbReference type="PROSITE" id="PS50280"/>
    </source>
</evidence>
<sequence>MNRLAVCALLSLAGSSDVALGFGWGGRGGAADVSLDVTRSPSTATQEDGGKSATVETQTADDERFTAWCEGAGIEIAGCELRTTPRSVAGRGVFASRNLRLGDEVFSVPHDVALTAENAAAHFPELSRRLLECRPLRARGRIGRLWDRLRGRQPARLDADDCWQPELTAYALAALESGHPWSDWIKEFCRDDPYQTLVDSGSWADDPAAILRAVDEFSQMAPDVPRFKVHAALGVRLERLDEYLEGYRGAVPTSPSMYATVTSRAVGLSDSVTALLPFHDMVNHSPEPNIAMQFESDGRPRFSFFALGDIAEDDELFLKYSDVTDDDDGAWDEDKAAWQLVQWGIPSGPEDCCPPFMRSKLTSKRLGILRGRVKNQGPQASIVRTTPSGDTFSSDKKKGSGKERYETTLRVSNPSACREPSIEDERDGSDDGDDDIDLKDDEASDDNERGRNSMRRKRTDFEWLCMVAFQKRLRKKLKFIDGVMPS</sequence>
<dbReference type="InterPro" id="IPR050600">
    <property type="entry name" value="SETD3_SETD6_MTase"/>
</dbReference>
<evidence type="ECO:0000313" key="5">
    <source>
        <dbReference type="Proteomes" id="UP000266841"/>
    </source>
</evidence>
<feature type="domain" description="SET" evidence="3">
    <location>
        <begin position="77"/>
        <end position="321"/>
    </location>
</feature>
<feature type="compositionally biased region" description="Basic and acidic residues" evidence="1">
    <location>
        <begin position="393"/>
        <end position="407"/>
    </location>
</feature>
<comment type="caution">
    <text evidence="4">The sequence shown here is derived from an EMBL/GenBank/DDBJ whole genome shotgun (WGS) entry which is preliminary data.</text>
</comment>
<keyword evidence="5" id="KW-1185">Reference proteome</keyword>
<dbReference type="Gene3D" id="3.90.1410.10">
    <property type="entry name" value="set domain protein methyltransferase, domain 1"/>
    <property type="match status" value="1"/>
</dbReference>
<dbReference type="eggNOG" id="ENOG502T3QH">
    <property type="taxonomic scope" value="Eukaryota"/>
</dbReference>
<evidence type="ECO:0000256" key="1">
    <source>
        <dbReference type="SAM" id="MobiDB-lite"/>
    </source>
</evidence>
<evidence type="ECO:0000256" key="2">
    <source>
        <dbReference type="SAM" id="SignalP"/>
    </source>
</evidence>
<name>K0TNZ9_THAOC</name>
<dbReference type="GO" id="GO:0016279">
    <property type="term" value="F:protein-lysine N-methyltransferase activity"/>
    <property type="evidence" value="ECO:0007669"/>
    <property type="project" value="TreeGrafter"/>
</dbReference>
<dbReference type="InterPro" id="IPR046341">
    <property type="entry name" value="SET_dom_sf"/>
</dbReference>
<gene>
    <name evidence="4" type="ORF">THAOC_04341</name>
</gene>
<dbReference type="SMART" id="SM00317">
    <property type="entry name" value="SET"/>
    <property type="match status" value="1"/>
</dbReference>